<evidence type="ECO:0000256" key="3">
    <source>
        <dbReference type="ARBA" id="ARBA00022827"/>
    </source>
</evidence>
<evidence type="ECO:0000313" key="6">
    <source>
        <dbReference type="EMBL" id="KAK1749452.1"/>
    </source>
</evidence>
<accession>A0AAJ0B3D6</accession>
<dbReference type="InterPro" id="IPR050416">
    <property type="entry name" value="FAD-linked_Oxidoreductase"/>
</dbReference>
<keyword evidence="4" id="KW-0560">Oxidoreductase</keyword>
<dbReference type="PANTHER" id="PTHR42973">
    <property type="entry name" value="BINDING OXIDOREDUCTASE, PUTATIVE (AFU_ORTHOLOGUE AFUA_1G17690)-RELATED"/>
    <property type="match status" value="1"/>
</dbReference>
<reference evidence="6" key="1">
    <citation type="submission" date="2023-06" db="EMBL/GenBank/DDBJ databases">
        <title>Genome-scale phylogeny and comparative genomics of the fungal order Sordariales.</title>
        <authorList>
            <consortium name="Lawrence Berkeley National Laboratory"/>
            <person name="Hensen N."/>
            <person name="Bonometti L."/>
            <person name="Westerberg I."/>
            <person name="Brannstrom I.O."/>
            <person name="Guillou S."/>
            <person name="Cros-Aarteil S."/>
            <person name="Calhoun S."/>
            <person name="Haridas S."/>
            <person name="Kuo A."/>
            <person name="Mondo S."/>
            <person name="Pangilinan J."/>
            <person name="Riley R."/>
            <person name="Labutti K."/>
            <person name="Andreopoulos B."/>
            <person name="Lipzen A."/>
            <person name="Chen C."/>
            <person name="Yanf M."/>
            <person name="Daum C."/>
            <person name="Ng V."/>
            <person name="Clum A."/>
            <person name="Steindorff A."/>
            <person name="Ohm R."/>
            <person name="Martin F."/>
            <person name="Silar P."/>
            <person name="Natvig D."/>
            <person name="Lalanne C."/>
            <person name="Gautier V."/>
            <person name="Ament-Velasquez S.L."/>
            <person name="Kruys A."/>
            <person name="Hutchinson M.I."/>
            <person name="Powell A.J."/>
            <person name="Barry K."/>
            <person name="Miller A.N."/>
            <person name="Grigoriev I.V."/>
            <person name="Debuchy R."/>
            <person name="Gladieux P."/>
            <person name="Thoren M.H."/>
            <person name="Johannesson H."/>
        </authorList>
    </citation>
    <scope>NUCLEOTIDE SEQUENCE</scope>
    <source>
        <strain evidence="6">PSN4</strain>
    </source>
</reference>
<comment type="caution">
    <text evidence="6">The sequence shown here is derived from an EMBL/GenBank/DDBJ whole genome shotgun (WGS) entry which is preliminary data.</text>
</comment>
<evidence type="ECO:0000256" key="4">
    <source>
        <dbReference type="ARBA" id="ARBA00023002"/>
    </source>
</evidence>
<dbReference type="AlphaFoldDB" id="A0AAJ0B3D6"/>
<dbReference type="InterPro" id="IPR006094">
    <property type="entry name" value="Oxid_FAD_bind_N"/>
</dbReference>
<dbReference type="Gene3D" id="3.30.465.10">
    <property type="match status" value="1"/>
</dbReference>
<name>A0AAJ0B3D6_9PEZI</name>
<gene>
    <name evidence="6" type="ORF">QBC47DRAFT_441813</name>
</gene>
<dbReference type="PROSITE" id="PS51387">
    <property type="entry name" value="FAD_PCMH"/>
    <property type="match status" value="1"/>
</dbReference>
<evidence type="ECO:0000256" key="2">
    <source>
        <dbReference type="ARBA" id="ARBA00022630"/>
    </source>
</evidence>
<dbReference type="EMBL" id="MU839858">
    <property type="protein sequence ID" value="KAK1749452.1"/>
    <property type="molecule type" value="Genomic_DNA"/>
</dbReference>
<dbReference type="Pfam" id="PF01565">
    <property type="entry name" value="FAD_binding_4"/>
    <property type="match status" value="1"/>
</dbReference>
<feature type="domain" description="FAD-binding PCMH-type" evidence="5">
    <location>
        <begin position="7"/>
        <end position="183"/>
    </location>
</feature>
<dbReference type="InterPro" id="IPR036318">
    <property type="entry name" value="FAD-bd_PCMH-like_sf"/>
</dbReference>
<evidence type="ECO:0000259" key="5">
    <source>
        <dbReference type="PROSITE" id="PS51387"/>
    </source>
</evidence>
<dbReference type="PANTHER" id="PTHR42973:SF54">
    <property type="entry name" value="FAD-BINDING PCMH-TYPE DOMAIN-CONTAINING PROTEIN"/>
    <property type="match status" value="1"/>
</dbReference>
<dbReference type="Gene3D" id="3.40.462.20">
    <property type="match status" value="1"/>
</dbReference>
<evidence type="ECO:0000256" key="1">
    <source>
        <dbReference type="ARBA" id="ARBA00005466"/>
    </source>
</evidence>
<keyword evidence="2" id="KW-0285">Flavoprotein</keyword>
<proteinExistence type="inferred from homology"/>
<organism evidence="6 7">
    <name type="scientific">Echria macrotheca</name>
    <dbReference type="NCBI Taxonomy" id="438768"/>
    <lineage>
        <taxon>Eukaryota</taxon>
        <taxon>Fungi</taxon>
        <taxon>Dikarya</taxon>
        <taxon>Ascomycota</taxon>
        <taxon>Pezizomycotina</taxon>
        <taxon>Sordariomycetes</taxon>
        <taxon>Sordariomycetidae</taxon>
        <taxon>Sordariales</taxon>
        <taxon>Schizotheciaceae</taxon>
        <taxon>Echria</taxon>
    </lineage>
</organism>
<keyword evidence="7" id="KW-1185">Reference proteome</keyword>
<evidence type="ECO:0000313" key="7">
    <source>
        <dbReference type="Proteomes" id="UP001239445"/>
    </source>
</evidence>
<dbReference type="Proteomes" id="UP001239445">
    <property type="component" value="Unassembled WGS sequence"/>
</dbReference>
<dbReference type="GO" id="GO:0071949">
    <property type="term" value="F:FAD binding"/>
    <property type="evidence" value="ECO:0007669"/>
    <property type="project" value="InterPro"/>
</dbReference>
<dbReference type="GO" id="GO:0016491">
    <property type="term" value="F:oxidoreductase activity"/>
    <property type="evidence" value="ECO:0007669"/>
    <property type="project" value="UniProtKB-KW"/>
</dbReference>
<dbReference type="InterPro" id="IPR016169">
    <property type="entry name" value="FAD-bd_PCMH_sub2"/>
</dbReference>
<comment type="similarity">
    <text evidence="1">Belongs to the oxygen-dependent FAD-linked oxidoreductase family.</text>
</comment>
<sequence length="448" mass="49599">MWSLFQARARPTCRVTPRTAEQVAGILSIAVAYSCMFAVLGGGTSPFSGVSNADGGITVDLELLRDIRLVENGDDGASTFVEVGGGATWADLYAFLDPLELSSAGTRNSLTGVVGSILGGGISFFSQNHGWSCDNVVSFEVVLANSSIVMASEDSNPHLYWALRGGGNNFGIVTSVVLETFRQPPSWYTFQRWDMRALESVFHRLTQMANNMPPEVQMVATALGWSLHLQEFAISERLVATNPPYLPQTLPVRNGDLKAGTGVLEEYIYVKTTLEMAQKMDRMNAEGFFNYFGSVTIKSQTEIDMKIANIFFEEVESIKNAPGIQIYIVYNPITVPAMKQMRKRGGNALGLNPEDGPLTIVNINLHWSEESDIPRMRAFMRRMISRITETARADGVVHPYVFLNHCFEEQLPLKSYGSENVARLDAVREAVDPHRVFHVLQPGHHKLR</sequence>
<protein>
    <submittedName>
        <fullName evidence="6">Bifunctional solanapyrone synthase</fullName>
    </submittedName>
</protein>
<dbReference type="SUPFAM" id="SSF56176">
    <property type="entry name" value="FAD-binding/transporter-associated domain-like"/>
    <property type="match status" value="1"/>
</dbReference>
<keyword evidence="3" id="KW-0274">FAD</keyword>
<dbReference type="InterPro" id="IPR016166">
    <property type="entry name" value="FAD-bd_PCMH"/>
</dbReference>